<dbReference type="SUPFAM" id="SSF103473">
    <property type="entry name" value="MFS general substrate transporter"/>
    <property type="match status" value="1"/>
</dbReference>
<feature type="domain" description="Major facilitator superfamily (MFS) profile" evidence="6">
    <location>
        <begin position="17"/>
        <end position="418"/>
    </location>
</feature>
<proteinExistence type="predicted"/>
<feature type="transmembrane region" description="Helical" evidence="5">
    <location>
        <begin position="240"/>
        <end position="262"/>
    </location>
</feature>
<protein>
    <submittedName>
        <fullName evidence="7">MFS transporter</fullName>
    </submittedName>
</protein>
<dbReference type="Proteomes" id="UP000296469">
    <property type="component" value="Chromosome"/>
</dbReference>
<evidence type="ECO:0000256" key="3">
    <source>
        <dbReference type="ARBA" id="ARBA00022989"/>
    </source>
</evidence>
<evidence type="ECO:0000259" key="6">
    <source>
        <dbReference type="PROSITE" id="PS50850"/>
    </source>
</evidence>
<accession>A0A4V1CN25</accession>
<gene>
    <name evidence="7" type="ORF">E5225_16740</name>
</gene>
<feature type="transmembrane region" description="Helical" evidence="5">
    <location>
        <begin position="143"/>
        <end position="162"/>
    </location>
</feature>
<reference evidence="7 8" key="1">
    <citation type="submission" date="2019-04" db="EMBL/GenBank/DDBJ databases">
        <title>Isolation and identification of Cellulomonas shaoxiangyii sp. Nov. isolated from feces of the Tibetan antelopes (Pantholops hodgsonii) in the Qinghai-Tibet plateau of China.</title>
        <authorList>
            <person name="Tian Z."/>
        </authorList>
    </citation>
    <scope>NUCLEOTIDE SEQUENCE [LARGE SCALE GENOMIC DNA]</scope>
    <source>
        <strain evidence="7 8">Z28</strain>
    </source>
</reference>
<dbReference type="InterPro" id="IPR036259">
    <property type="entry name" value="MFS_trans_sf"/>
</dbReference>
<name>A0A4V1CN25_9CELL</name>
<evidence type="ECO:0000256" key="4">
    <source>
        <dbReference type="ARBA" id="ARBA00023136"/>
    </source>
</evidence>
<feature type="transmembrane region" description="Helical" evidence="5">
    <location>
        <begin position="83"/>
        <end position="104"/>
    </location>
</feature>
<dbReference type="PROSITE" id="PS50850">
    <property type="entry name" value="MFS"/>
    <property type="match status" value="1"/>
</dbReference>
<feature type="transmembrane region" description="Helical" evidence="5">
    <location>
        <begin position="174"/>
        <end position="197"/>
    </location>
</feature>
<dbReference type="KEGG" id="celz:E5225_16740"/>
<keyword evidence="8" id="KW-1185">Reference proteome</keyword>
<keyword evidence="4 5" id="KW-0472">Membrane</keyword>
<feature type="transmembrane region" description="Helical" evidence="5">
    <location>
        <begin position="386"/>
        <end position="406"/>
    </location>
</feature>
<feature type="transmembrane region" description="Helical" evidence="5">
    <location>
        <begin position="20"/>
        <end position="43"/>
    </location>
</feature>
<feature type="transmembrane region" description="Helical" evidence="5">
    <location>
        <begin position="55"/>
        <end position="76"/>
    </location>
</feature>
<dbReference type="Pfam" id="PF07690">
    <property type="entry name" value="MFS_1"/>
    <property type="match status" value="1"/>
</dbReference>
<dbReference type="EMBL" id="CP039291">
    <property type="protein sequence ID" value="QCB94965.1"/>
    <property type="molecule type" value="Genomic_DNA"/>
</dbReference>
<dbReference type="PANTHER" id="PTHR23534:SF1">
    <property type="entry name" value="MAJOR FACILITATOR SUPERFAMILY PROTEIN"/>
    <property type="match status" value="1"/>
</dbReference>
<dbReference type="InterPro" id="IPR020846">
    <property type="entry name" value="MFS_dom"/>
</dbReference>
<dbReference type="InterPro" id="IPR011701">
    <property type="entry name" value="MFS"/>
</dbReference>
<dbReference type="GO" id="GO:0005886">
    <property type="term" value="C:plasma membrane"/>
    <property type="evidence" value="ECO:0007669"/>
    <property type="project" value="UniProtKB-SubCell"/>
</dbReference>
<keyword evidence="2 5" id="KW-0812">Transmembrane</keyword>
<comment type="subcellular location">
    <subcellularLocation>
        <location evidence="1">Cell membrane</location>
        <topology evidence="1">Multi-pass membrane protein</topology>
    </subcellularLocation>
</comment>
<evidence type="ECO:0000256" key="2">
    <source>
        <dbReference type="ARBA" id="ARBA00022692"/>
    </source>
</evidence>
<evidence type="ECO:0000256" key="1">
    <source>
        <dbReference type="ARBA" id="ARBA00004651"/>
    </source>
</evidence>
<dbReference type="PANTHER" id="PTHR23534">
    <property type="entry name" value="MFS PERMEASE"/>
    <property type="match status" value="1"/>
</dbReference>
<evidence type="ECO:0000313" key="8">
    <source>
        <dbReference type="Proteomes" id="UP000296469"/>
    </source>
</evidence>
<feature type="transmembrane region" description="Helical" evidence="5">
    <location>
        <begin position="110"/>
        <end position="131"/>
    </location>
</feature>
<dbReference type="GO" id="GO:0022857">
    <property type="term" value="F:transmembrane transporter activity"/>
    <property type="evidence" value="ECO:0007669"/>
    <property type="project" value="InterPro"/>
</dbReference>
<dbReference type="OrthoDB" id="9776171at2"/>
<sequence length="422" mass="41912">MPQPATTPDRRRLQGRVVRVLAAGQVLGGLGTGAALGLGALLVAEVAGSPAWSGMSATMGTLGAALLSVPLATLALRRGRRVSLTTGAVVAVLGSLVVVVAAVAGALLPLLLGVLLVGAATSLNLQARFAATDLAAPDARARDLSLVVWATTVGAVVGPNLYEPGEDLGRALGVPPLAGGFVIAAVAQAVGALVYLVGLRPDPLLTAAADDAARTPADTSPAPRAGGLRVLRESPPARRAVLTVALSHAVMVALMSMTPVHLTGHGATMTAVGLTISLHVAGMFALSPVFGYLADRWGRRQVVLVGQALLLASLLLVLVGAESHIAVVVALVLLGLGWSASTVAGSALVVTAVEPARRPALQGVSDALMSLAGAVGGALAGPVLTLLGFGGLAGVLVVLVAVTTAVQLRPPVVTSQVTDPVT</sequence>
<dbReference type="RefSeq" id="WP_135974322.1">
    <property type="nucleotide sequence ID" value="NZ_CP039291.1"/>
</dbReference>
<dbReference type="Gene3D" id="1.20.1250.20">
    <property type="entry name" value="MFS general substrate transporter like domains"/>
    <property type="match status" value="1"/>
</dbReference>
<evidence type="ECO:0000313" key="7">
    <source>
        <dbReference type="EMBL" id="QCB94965.1"/>
    </source>
</evidence>
<organism evidence="7 8">
    <name type="scientific">Cellulomonas shaoxiangyii</name>
    <dbReference type="NCBI Taxonomy" id="2566013"/>
    <lineage>
        <taxon>Bacteria</taxon>
        <taxon>Bacillati</taxon>
        <taxon>Actinomycetota</taxon>
        <taxon>Actinomycetes</taxon>
        <taxon>Micrococcales</taxon>
        <taxon>Cellulomonadaceae</taxon>
        <taxon>Cellulomonas</taxon>
    </lineage>
</organism>
<evidence type="ECO:0000256" key="5">
    <source>
        <dbReference type="SAM" id="Phobius"/>
    </source>
</evidence>
<dbReference type="AlphaFoldDB" id="A0A4V1CN25"/>
<keyword evidence="3 5" id="KW-1133">Transmembrane helix</keyword>
<feature type="transmembrane region" description="Helical" evidence="5">
    <location>
        <begin position="268"/>
        <end position="290"/>
    </location>
</feature>